<gene>
    <name evidence="7" type="ORF">NTJ_05098</name>
</gene>
<feature type="domain" description="Reverse transcriptase" evidence="6">
    <location>
        <begin position="1"/>
        <end position="139"/>
    </location>
</feature>
<dbReference type="Pfam" id="PF00078">
    <property type="entry name" value="RVT_1"/>
    <property type="match status" value="1"/>
</dbReference>
<dbReference type="EMBL" id="AP028911">
    <property type="protein sequence ID" value="BES92290.1"/>
    <property type="molecule type" value="Genomic_DNA"/>
</dbReference>
<dbReference type="GO" id="GO:0003964">
    <property type="term" value="F:RNA-directed DNA polymerase activity"/>
    <property type="evidence" value="ECO:0007669"/>
    <property type="project" value="UniProtKB-KW"/>
</dbReference>
<keyword evidence="8" id="KW-1185">Reference proteome</keyword>
<evidence type="ECO:0000256" key="5">
    <source>
        <dbReference type="SAM" id="Phobius"/>
    </source>
</evidence>
<evidence type="ECO:0000256" key="3">
    <source>
        <dbReference type="ARBA" id="ARBA00022989"/>
    </source>
</evidence>
<feature type="transmembrane region" description="Helical" evidence="5">
    <location>
        <begin position="251"/>
        <end position="270"/>
    </location>
</feature>
<sequence length="302" mass="33256">MEKILGQEIRIHLEGNPLNNAQHAYLKGKSTETALAEAVSLIGKAINEKEVALGCFLDIGGAFDNTTYESISRAAYSKGIEPQTIKWILAMLASRNISSELGGSSVAVVANRGCPQGGVLSPLLWLLVADDLLCLLTGEGYEVTLYRSKFEYLIMDNNVDAWVRDSGIPFMNLKGMFYAHFFLLVFAMLGAWTPAAYLFYNGIFMLLLIFGMIHREKSEHLELAMIIDGSSIMLDIFCLSSFFPASAMGKFSAVMGIFNLLLRFLSFLVIRNEVTNRNGDGRLIGNSPSFGGQYQDIDGGER</sequence>
<keyword evidence="7" id="KW-0808">Transferase</keyword>
<evidence type="ECO:0000259" key="6">
    <source>
        <dbReference type="Pfam" id="PF00078"/>
    </source>
</evidence>
<keyword evidence="3 5" id="KW-1133">Transmembrane helix</keyword>
<dbReference type="Proteomes" id="UP001307889">
    <property type="component" value="Chromosome 3"/>
</dbReference>
<dbReference type="SMART" id="SM00805">
    <property type="entry name" value="AGTRAP"/>
    <property type="match status" value="1"/>
</dbReference>
<keyword evidence="2 5" id="KW-0812">Transmembrane</keyword>
<keyword evidence="7" id="KW-0548">Nucleotidyltransferase</keyword>
<dbReference type="InterPro" id="IPR000477">
    <property type="entry name" value="RT_dom"/>
</dbReference>
<name>A0ABN7AJ55_9HEMI</name>
<dbReference type="PANTHER" id="PTHR16521:SF3">
    <property type="entry name" value="TYPE-1 ANGIOTENSIN II RECEPTOR-ASSOCIATED PROTEIN"/>
    <property type="match status" value="1"/>
</dbReference>
<feature type="transmembrane region" description="Helical" evidence="5">
    <location>
        <begin position="226"/>
        <end position="245"/>
    </location>
</feature>
<comment type="subcellular location">
    <subcellularLocation>
        <location evidence="1">Membrane</location>
        <topology evidence="1">Multi-pass membrane protein</topology>
    </subcellularLocation>
</comment>
<keyword evidence="7" id="KW-0695">RNA-directed DNA polymerase</keyword>
<evidence type="ECO:0000256" key="1">
    <source>
        <dbReference type="ARBA" id="ARBA00004141"/>
    </source>
</evidence>
<organism evidence="7 8">
    <name type="scientific">Nesidiocoris tenuis</name>
    <dbReference type="NCBI Taxonomy" id="355587"/>
    <lineage>
        <taxon>Eukaryota</taxon>
        <taxon>Metazoa</taxon>
        <taxon>Ecdysozoa</taxon>
        <taxon>Arthropoda</taxon>
        <taxon>Hexapoda</taxon>
        <taxon>Insecta</taxon>
        <taxon>Pterygota</taxon>
        <taxon>Neoptera</taxon>
        <taxon>Paraneoptera</taxon>
        <taxon>Hemiptera</taxon>
        <taxon>Heteroptera</taxon>
        <taxon>Panheteroptera</taxon>
        <taxon>Cimicomorpha</taxon>
        <taxon>Miridae</taxon>
        <taxon>Dicyphina</taxon>
        <taxon>Nesidiocoris</taxon>
    </lineage>
</organism>
<evidence type="ECO:0000256" key="2">
    <source>
        <dbReference type="ARBA" id="ARBA00022692"/>
    </source>
</evidence>
<dbReference type="PANTHER" id="PTHR16521">
    <property type="entry name" value="TYPE-1 ANGIOTENSIN II RECEPTOR-ASSOCIATED PROTEIN"/>
    <property type="match status" value="1"/>
</dbReference>
<protein>
    <submittedName>
        <fullName evidence="7">Reverse transcriptase (RNA-dependent DNA polymerase)</fullName>
    </submittedName>
</protein>
<evidence type="ECO:0000313" key="8">
    <source>
        <dbReference type="Proteomes" id="UP001307889"/>
    </source>
</evidence>
<dbReference type="Pfam" id="PF06396">
    <property type="entry name" value="AGTRAP"/>
    <property type="match status" value="1"/>
</dbReference>
<accession>A0ABN7AJ55</accession>
<proteinExistence type="predicted"/>
<evidence type="ECO:0000313" key="7">
    <source>
        <dbReference type="EMBL" id="BES92290.1"/>
    </source>
</evidence>
<keyword evidence="4 5" id="KW-0472">Membrane</keyword>
<evidence type="ECO:0000256" key="4">
    <source>
        <dbReference type="ARBA" id="ARBA00023136"/>
    </source>
</evidence>
<dbReference type="InterPro" id="IPR009436">
    <property type="entry name" value="AGTRAP"/>
</dbReference>
<feature type="transmembrane region" description="Helical" evidence="5">
    <location>
        <begin position="175"/>
        <end position="192"/>
    </location>
</feature>
<reference evidence="7 8" key="1">
    <citation type="submission" date="2023-09" db="EMBL/GenBank/DDBJ databases">
        <title>Nesidiocoris tenuis whole genome shotgun sequence.</title>
        <authorList>
            <person name="Shibata T."/>
            <person name="Shimoda M."/>
            <person name="Kobayashi T."/>
            <person name="Uehara T."/>
        </authorList>
    </citation>
    <scope>NUCLEOTIDE SEQUENCE [LARGE SCALE GENOMIC DNA]</scope>
    <source>
        <strain evidence="7 8">Japan</strain>
    </source>
</reference>